<dbReference type="CDD" id="cd03785">
    <property type="entry name" value="GT28_MurG"/>
    <property type="match status" value="1"/>
</dbReference>
<dbReference type="GO" id="GO:0005975">
    <property type="term" value="P:carbohydrate metabolic process"/>
    <property type="evidence" value="ECO:0007669"/>
    <property type="project" value="InterPro"/>
</dbReference>
<evidence type="ECO:0000256" key="1">
    <source>
        <dbReference type="ARBA" id="ARBA00022475"/>
    </source>
</evidence>
<dbReference type="PANTHER" id="PTHR21015">
    <property type="entry name" value="UDP-N-ACETYLGLUCOSAMINE--N-ACETYLMURAMYL-(PENTAPEPTIDE) PYROPHOSPHORYL-UNDECAPRENOL N-ACETYLGLUCOSAMINE TRANSFERASE 1"/>
    <property type="match status" value="1"/>
</dbReference>
<gene>
    <name evidence="10" type="primary">murG</name>
    <name evidence="13" type="ORF">HMPREF1576_00358</name>
</gene>
<comment type="pathway">
    <text evidence="10">Cell wall biogenesis; peptidoglycan biosynthesis.</text>
</comment>
<comment type="caution">
    <text evidence="10">Lacks conserved residue(s) required for the propagation of feature annotation.</text>
</comment>
<evidence type="ECO:0000256" key="5">
    <source>
        <dbReference type="ARBA" id="ARBA00022960"/>
    </source>
</evidence>
<dbReference type="PANTHER" id="PTHR21015:SF22">
    <property type="entry name" value="GLYCOSYLTRANSFERASE"/>
    <property type="match status" value="1"/>
</dbReference>
<dbReference type="GO" id="GO:0008360">
    <property type="term" value="P:regulation of cell shape"/>
    <property type="evidence" value="ECO:0007669"/>
    <property type="project" value="UniProtKB-KW"/>
</dbReference>
<keyword evidence="5 10" id="KW-0133">Cell shape</keyword>
<evidence type="ECO:0000313" key="13">
    <source>
        <dbReference type="EMBL" id="EPI51441.1"/>
    </source>
</evidence>
<feature type="binding site" evidence="10">
    <location>
        <position position="191"/>
    </location>
    <ligand>
        <name>UDP-N-acetyl-alpha-D-glucosamine</name>
        <dbReference type="ChEBI" id="CHEBI:57705"/>
    </ligand>
</feature>
<keyword evidence="3 10" id="KW-0328">Glycosyltransferase</keyword>
<keyword evidence="8 10" id="KW-0131">Cell cycle</keyword>
<comment type="similarity">
    <text evidence="10">Belongs to the glycosyltransferase 28 family. MurG subfamily.</text>
</comment>
<dbReference type="GO" id="GO:0050511">
    <property type="term" value="F:undecaprenyldiphospho-muramoylpentapeptide beta-N-acetylglucosaminyltransferase activity"/>
    <property type="evidence" value="ECO:0007669"/>
    <property type="project" value="UniProtKB-UniRule"/>
</dbReference>
<evidence type="ECO:0000313" key="14">
    <source>
        <dbReference type="Proteomes" id="UP000014601"/>
    </source>
</evidence>
<reference evidence="13 14" key="1">
    <citation type="submission" date="2013-06" db="EMBL/GenBank/DDBJ databases">
        <authorList>
            <person name="Weinstock G."/>
            <person name="Sodergren E."/>
            <person name="Lobos E.A."/>
            <person name="Fulton L."/>
            <person name="Fulton R."/>
            <person name="Courtney L."/>
            <person name="Fronick C."/>
            <person name="O'Laughlin M."/>
            <person name="Godfrey J."/>
            <person name="Wilson R.M."/>
            <person name="Miner T."/>
            <person name="Farmer C."/>
            <person name="Delehaunty K."/>
            <person name="Cordes M."/>
            <person name="Minx P."/>
            <person name="Tomlinson C."/>
            <person name="Chen J."/>
            <person name="Wollam A."/>
            <person name="Pepin K.H."/>
            <person name="Bhonagiri V."/>
            <person name="Zhang X."/>
            <person name="Warren W."/>
            <person name="Mitreva M."/>
            <person name="Mardis E.R."/>
            <person name="Wilson R.K."/>
        </authorList>
    </citation>
    <scope>NUCLEOTIDE SEQUENCE [LARGE SCALE GENOMIC DNA]</scope>
    <source>
        <strain evidence="13 14">JCP7719</strain>
    </source>
</reference>
<evidence type="ECO:0000256" key="6">
    <source>
        <dbReference type="ARBA" id="ARBA00022984"/>
    </source>
</evidence>
<accession>S4IA22</accession>
<name>S4IA22_9BIFI</name>
<feature type="binding site" evidence="10">
    <location>
        <position position="342"/>
    </location>
    <ligand>
        <name>UDP-N-acetyl-alpha-D-glucosamine</name>
        <dbReference type="ChEBI" id="CHEBI:57705"/>
    </ligand>
</feature>
<evidence type="ECO:0000259" key="11">
    <source>
        <dbReference type="Pfam" id="PF03033"/>
    </source>
</evidence>
<dbReference type="GO" id="GO:0071555">
    <property type="term" value="P:cell wall organization"/>
    <property type="evidence" value="ECO:0007669"/>
    <property type="project" value="UniProtKB-KW"/>
</dbReference>
<evidence type="ECO:0000256" key="9">
    <source>
        <dbReference type="ARBA" id="ARBA00023316"/>
    </source>
</evidence>
<comment type="caution">
    <text evidence="13">The sequence shown here is derived from an EMBL/GenBank/DDBJ whole genome shotgun (WGS) entry which is preliminary data.</text>
</comment>
<proteinExistence type="inferred from homology"/>
<dbReference type="InterPro" id="IPR007235">
    <property type="entry name" value="Glyco_trans_28_C"/>
</dbReference>
<evidence type="ECO:0000256" key="8">
    <source>
        <dbReference type="ARBA" id="ARBA00023306"/>
    </source>
</evidence>
<dbReference type="InterPro" id="IPR006009">
    <property type="entry name" value="GlcNAc_MurG"/>
</dbReference>
<keyword evidence="7 10" id="KW-0472">Membrane</keyword>
<comment type="catalytic activity">
    <reaction evidence="10">
        <text>di-trans,octa-cis-undecaprenyl diphospho-N-acetyl-alpha-D-muramoyl-L-alanyl-D-glutamyl-meso-2,6-diaminopimeloyl-D-alanyl-D-alanine + UDP-N-acetyl-alpha-D-glucosamine = di-trans,octa-cis-undecaprenyl diphospho-[N-acetyl-alpha-D-glucosaminyl-(1-&gt;4)]-N-acetyl-alpha-D-muramoyl-L-alanyl-D-glutamyl-meso-2,6-diaminopimeloyl-D-alanyl-D-alanine + UDP + H(+)</text>
        <dbReference type="Rhea" id="RHEA:31227"/>
        <dbReference type="ChEBI" id="CHEBI:15378"/>
        <dbReference type="ChEBI" id="CHEBI:57705"/>
        <dbReference type="ChEBI" id="CHEBI:58223"/>
        <dbReference type="ChEBI" id="CHEBI:61387"/>
        <dbReference type="ChEBI" id="CHEBI:61388"/>
        <dbReference type="EC" id="2.4.1.227"/>
    </reaction>
</comment>
<dbReference type="EMBL" id="ATJO01000019">
    <property type="protein sequence ID" value="EPI51441.1"/>
    <property type="molecule type" value="Genomic_DNA"/>
</dbReference>
<keyword evidence="9 10" id="KW-0961">Cell wall biogenesis/degradation</keyword>
<evidence type="ECO:0000256" key="7">
    <source>
        <dbReference type="ARBA" id="ARBA00023136"/>
    </source>
</evidence>
<evidence type="ECO:0000259" key="12">
    <source>
        <dbReference type="Pfam" id="PF04101"/>
    </source>
</evidence>
<feature type="domain" description="Glycosyl transferase family 28 C-terminal" evidence="12">
    <location>
        <begin position="224"/>
        <end position="391"/>
    </location>
</feature>
<evidence type="ECO:0000256" key="2">
    <source>
        <dbReference type="ARBA" id="ARBA00022618"/>
    </source>
</evidence>
<evidence type="ECO:0000256" key="10">
    <source>
        <dbReference type="HAMAP-Rule" id="MF_00033"/>
    </source>
</evidence>
<dbReference type="Pfam" id="PF04101">
    <property type="entry name" value="Glyco_tran_28_C"/>
    <property type="match status" value="1"/>
</dbReference>
<dbReference type="InterPro" id="IPR004276">
    <property type="entry name" value="GlycoTrans_28_N"/>
</dbReference>
<dbReference type="GO" id="GO:0005886">
    <property type="term" value="C:plasma membrane"/>
    <property type="evidence" value="ECO:0007669"/>
    <property type="project" value="UniProtKB-SubCell"/>
</dbReference>
<keyword evidence="4 10" id="KW-0808">Transferase</keyword>
<dbReference type="GO" id="GO:0051301">
    <property type="term" value="P:cell division"/>
    <property type="evidence" value="ECO:0007669"/>
    <property type="project" value="UniProtKB-KW"/>
</dbReference>
<dbReference type="HOGENOM" id="CLU_037404_1_0_11"/>
<protein>
    <recommendedName>
        <fullName evidence="10">UDP-N-acetylglucosamine--N-acetylmuramyl-(pentapeptide) pyrophosphoryl-undecaprenol N-acetylglucosamine transferase</fullName>
        <ecNumber evidence="10">2.4.1.227</ecNumber>
    </recommendedName>
    <alternativeName>
        <fullName evidence="10">Undecaprenyl-PP-MurNAc-pentapeptide-UDPGlcNAc GlcNAc transferase</fullName>
    </alternativeName>
</protein>
<keyword evidence="2 10" id="KW-0132">Cell division</keyword>
<feature type="binding site" evidence="10">
    <location>
        <begin position="33"/>
        <end position="35"/>
    </location>
    <ligand>
        <name>UDP-N-acetyl-alpha-D-glucosamine</name>
        <dbReference type="ChEBI" id="CHEBI:57705"/>
    </ligand>
</feature>
<dbReference type="AlphaFoldDB" id="S4IA22"/>
<dbReference type="GO" id="GO:0051991">
    <property type="term" value="F:UDP-N-acetyl-D-glucosamine:N-acetylmuramoyl-L-alanyl-D-glutamyl-meso-2,6-diaminopimelyl-D-alanyl-D-alanine-diphosphoundecaprenol 4-beta-N-acetylglucosaminlytransferase activity"/>
    <property type="evidence" value="ECO:0007669"/>
    <property type="project" value="RHEA"/>
</dbReference>
<keyword evidence="1 10" id="KW-1003">Cell membrane</keyword>
<comment type="function">
    <text evidence="10">Cell wall formation. Catalyzes the transfer of a GlcNAc subunit on undecaprenyl-pyrophosphoryl-MurNAc-pentapeptide (lipid intermediate I) to form undecaprenyl-pyrophosphoryl-MurNAc-(pentapeptide)GlcNAc (lipid intermediate II).</text>
</comment>
<dbReference type="HAMAP" id="MF_00033">
    <property type="entry name" value="MurG"/>
    <property type="match status" value="1"/>
</dbReference>
<dbReference type="GO" id="GO:0009252">
    <property type="term" value="P:peptidoglycan biosynthetic process"/>
    <property type="evidence" value="ECO:0007669"/>
    <property type="project" value="UniProtKB-UniRule"/>
</dbReference>
<sequence length="414" mass="44608">MGLLNKQIEVAELVQDQYKDSNSLHVVLAGGGTAGHVNPLLSVAHALKDLDESVEISVIGTNAGLEKTLVPKAGLPLDVIEKVPFPRKPNLYMLKFPFKWIREMRKVAKILEQRHANIVVGFGGYASAPVYAQAHRMHLPIVIHEQNARAGMANKLGARWASMIGCVYDGTGLIARAASNSKAIRVGLPLRKSISDLCAKITQDIDLARFEGAKNLGLDPSRPIILVTGGSLGAKSINEAVSIAAGDLLKCAQIVHLTGSGKSKEVKDNVARSAGLNQINDIKPEHAGLGDYHICEYLERIDWAFACADLVICRSGAGTVAEVSAIGVPAVYVPLPIGNGEQRFNAQPVANAGGAIIVNDCDFSDDWIRANVLKLLNNPDELCKMREKAWKYGIRNAARVMAEHILKIAKESKK</sequence>
<comment type="subcellular location">
    <subcellularLocation>
        <location evidence="10">Cell membrane</location>
        <topology evidence="10">Peripheral membrane protein</topology>
        <orientation evidence="10">Cytoplasmic side</orientation>
    </subcellularLocation>
</comment>
<feature type="domain" description="Glycosyltransferase family 28 N-terminal" evidence="11">
    <location>
        <begin position="26"/>
        <end position="163"/>
    </location>
</feature>
<feature type="binding site" evidence="10">
    <location>
        <position position="231"/>
    </location>
    <ligand>
        <name>UDP-N-acetyl-alpha-D-glucosamine</name>
        <dbReference type="ChEBI" id="CHEBI:57705"/>
    </ligand>
</feature>
<dbReference type="SUPFAM" id="SSF53756">
    <property type="entry name" value="UDP-Glycosyltransferase/glycogen phosphorylase"/>
    <property type="match status" value="1"/>
</dbReference>
<dbReference type="EC" id="2.4.1.227" evidence="10"/>
<feature type="binding site" evidence="10">
    <location>
        <position position="147"/>
    </location>
    <ligand>
        <name>UDP-N-acetyl-alpha-D-glucosamine</name>
        <dbReference type="ChEBI" id="CHEBI:57705"/>
    </ligand>
</feature>
<dbReference type="Gene3D" id="3.40.50.2000">
    <property type="entry name" value="Glycogen Phosphorylase B"/>
    <property type="match status" value="2"/>
</dbReference>
<evidence type="ECO:0000256" key="4">
    <source>
        <dbReference type="ARBA" id="ARBA00022679"/>
    </source>
</evidence>
<dbReference type="Pfam" id="PF03033">
    <property type="entry name" value="Glyco_transf_28"/>
    <property type="match status" value="1"/>
</dbReference>
<dbReference type="UniPathway" id="UPA00219"/>
<dbReference type="PATRIC" id="fig|1261061.4.peg.319"/>
<keyword evidence="6 10" id="KW-0573">Peptidoglycan synthesis</keyword>
<organism evidence="13 14">
    <name type="scientific">Gardnerella pickettii JCP7719</name>
    <dbReference type="NCBI Taxonomy" id="1261061"/>
    <lineage>
        <taxon>Bacteria</taxon>
        <taxon>Bacillati</taxon>
        <taxon>Actinomycetota</taxon>
        <taxon>Actinomycetes</taxon>
        <taxon>Bifidobacteriales</taxon>
        <taxon>Bifidobacteriaceae</taxon>
        <taxon>Gardnerella</taxon>
        <taxon>Gardnerella pickettii</taxon>
    </lineage>
</organism>
<evidence type="ECO:0000256" key="3">
    <source>
        <dbReference type="ARBA" id="ARBA00022676"/>
    </source>
</evidence>
<dbReference type="Proteomes" id="UP000014601">
    <property type="component" value="Unassembled WGS sequence"/>
</dbReference>